<evidence type="ECO:0000313" key="4">
    <source>
        <dbReference type="Proteomes" id="UP000694888"/>
    </source>
</evidence>
<dbReference type="InterPro" id="IPR013918">
    <property type="entry name" value="Nucleotide_exch_fac_Fes1"/>
</dbReference>
<keyword evidence="4" id="KW-1185">Reference proteome</keyword>
<dbReference type="SUPFAM" id="SSF48371">
    <property type="entry name" value="ARM repeat"/>
    <property type="match status" value="1"/>
</dbReference>
<evidence type="ECO:0000313" key="5">
    <source>
        <dbReference type="RefSeq" id="XP_035828020.1"/>
    </source>
</evidence>
<feature type="region of interest" description="Disordered" evidence="2">
    <location>
        <begin position="238"/>
        <end position="260"/>
    </location>
</feature>
<dbReference type="RefSeq" id="XP_035828020.1">
    <property type="nucleotide sequence ID" value="XM_035972127.1"/>
</dbReference>
<feature type="compositionally biased region" description="Low complexity" evidence="2">
    <location>
        <begin position="239"/>
        <end position="260"/>
    </location>
</feature>
<evidence type="ECO:0000256" key="2">
    <source>
        <dbReference type="SAM" id="MobiDB-lite"/>
    </source>
</evidence>
<dbReference type="Gene3D" id="1.25.10.10">
    <property type="entry name" value="Leucine-rich Repeat Variant"/>
    <property type="match status" value="1"/>
</dbReference>
<evidence type="ECO:0000256" key="1">
    <source>
        <dbReference type="ARBA" id="ARBA00022737"/>
    </source>
</evidence>
<dbReference type="Proteomes" id="UP000694888">
    <property type="component" value="Unplaced"/>
</dbReference>
<proteinExistence type="predicted"/>
<dbReference type="Pfam" id="PF08609">
    <property type="entry name" value="Fes1"/>
    <property type="match status" value="1"/>
</dbReference>
<dbReference type="PANTHER" id="PTHR19316">
    <property type="entry name" value="PROTEIN FOLDING REGULATOR"/>
    <property type="match status" value="1"/>
</dbReference>
<gene>
    <name evidence="5" type="primary">LOC101862298</name>
</gene>
<sequence>MSDGNEAPNPRPAKDLKGLLRFCMEATRREDAQGSEIIEPMTEDRKKWLEEAFIQMSVSPVERMSICVSVIENAEIDTEEGTEQQIKALDELQDWAEDVDIAGGLVRSNTEAQGRLKALDGLSVLVRALSSEEEKIRIKATFLISSMCGHDPSFKDALLEKGAVEQLVYLLKTEGHSMIHEHLMSALLAIVTNHKAAQERCLREDMDVRSFLCERLRLLSDKEEFQEEREHADKLLQVLNSPTETPSSSSENRSMSLMLA</sequence>
<reference evidence="5" key="1">
    <citation type="submission" date="2025-08" db="UniProtKB">
        <authorList>
            <consortium name="RefSeq"/>
        </authorList>
    </citation>
    <scope>IDENTIFICATION</scope>
</reference>
<keyword evidence="1" id="KW-0677">Repeat</keyword>
<dbReference type="InterPro" id="IPR016024">
    <property type="entry name" value="ARM-type_fold"/>
</dbReference>
<name>A0ABM1W027_APLCA</name>
<protein>
    <submittedName>
        <fullName evidence="5">Hsp70-binding protein 1 isoform X2</fullName>
    </submittedName>
</protein>
<dbReference type="GeneID" id="101862298"/>
<organism evidence="4 5">
    <name type="scientific">Aplysia californica</name>
    <name type="common">California sea hare</name>
    <dbReference type="NCBI Taxonomy" id="6500"/>
    <lineage>
        <taxon>Eukaryota</taxon>
        <taxon>Metazoa</taxon>
        <taxon>Spiralia</taxon>
        <taxon>Lophotrochozoa</taxon>
        <taxon>Mollusca</taxon>
        <taxon>Gastropoda</taxon>
        <taxon>Heterobranchia</taxon>
        <taxon>Euthyneura</taxon>
        <taxon>Tectipleura</taxon>
        <taxon>Aplysiida</taxon>
        <taxon>Aplysioidea</taxon>
        <taxon>Aplysiidae</taxon>
        <taxon>Aplysia</taxon>
    </lineage>
</organism>
<evidence type="ECO:0000259" key="3">
    <source>
        <dbReference type="Pfam" id="PF08609"/>
    </source>
</evidence>
<accession>A0ABM1W027</accession>
<dbReference type="PANTHER" id="PTHR19316:SF18">
    <property type="entry name" value="HSP70-BINDING PROTEIN 1"/>
    <property type="match status" value="1"/>
</dbReference>
<dbReference type="InterPro" id="IPR011989">
    <property type="entry name" value="ARM-like"/>
</dbReference>
<dbReference type="InterPro" id="IPR050693">
    <property type="entry name" value="Hsp70_NEF-Inhibitors"/>
</dbReference>
<feature type="domain" description="Nucleotide exchange factor Fes1" evidence="3">
    <location>
        <begin position="16"/>
        <end position="102"/>
    </location>
</feature>